<sequence>MELDEYESDDLLNALSRQSDQLILQITNKVQRLPLDHSHIVVDSIVNLINEFEMGPNLLDSVLTPIIESLIQFYINEWDKTNFPNEMTRAIGVVVYNLAKVRGFKPISNFFPSDVYMVIKILAMLQRNDLDENETFFNLLWLTNLVLVPFSFEKHMINNFFDISLFHLKKHSNGSKNQQCSSILMSRFLSRPDLIQLGYLDEYLCGLFENWDETIESEKLGHFMVINKLLKICPKSSILTYTNKIYDQIIQLELMNLKIGRMNKLNLSFIIKILCKLAEDFAAENQYSLIEKIMDNLINDVLKFFNESLETNLRYKLSKSLSGISKSLVRVVNYHEQILIYLIQQLDLSIDISEPSDYSSISMSTFLDVDIDFDQISIATYHTILLYLGYMALNRILPLHIYPAALSIVHKTLFTHQRRYSNNVGNQLKDSSCFILWSIMKSLSTSDYEQLESTNPTMFMQLFIDLIEVSIFDKDLIIRRCGVSVLQEVVGRIGNRLIKTEDRMLKGQQTILFVEIFASNNVSTVSESFKSLDKLLGMGLDKGLLVEMIIRNILKNDDDFEYQKLLSSKLIQFMKTSSEANLPLSISRPVPDYMAISNTFAEMNHSLYLQSELWRNFEDTNEHTKIVDIKDFSDGKAEDFIEFVAYRCNAGCVDDLEHFFEKIVHTKRDTSDRLVKLFTLMSKKRIGISDNVFKTVAHYLPASFTKSIFYLETLTQPQIQRLLLIVHSAHLDYEIRFNLIVCLHKVYSSSKLINANQLNHLIELLNDYTTTEQGDVGSKIREALLNFIQDFLPAFIASASTLTESLWRISGEPIGKLRTKAFSILLKLNGVDFSLETMSEYSYYKHLFQFYDSNASTQEEVTQFWKGIILSIGGLTGETTNIKASFKQFILYLDMKDQDGKNSIFKEILSLITKKNIESQKTLKEYMHGLNLMVKMFESNSYVPTEYLSSLYVKAYNLQINCSNLIRIKLSLRVMMWLCIQGQDKKTATISIKRIINVIKTHRVSPIRTYCMELFYEILLERHDPKHEELETLDIDDKQSVDHITKYLLTLYT</sequence>
<dbReference type="InterPro" id="IPR058033">
    <property type="entry name" value="ARM_TBCD_2nd"/>
</dbReference>
<dbReference type="InterPro" id="IPR016024">
    <property type="entry name" value="ARM-type_fold"/>
</dbReference>
<dbReference type="KEGG" id="cten:18249999"/>
<proteinExistence type="predicted"/>
<dbReference type="OrthoDB" id="10253476at2759"/>
<dbReference type="RefSeq" id="XP_006689477.1">
    <property type="nucleotide sequence ID" value="XM_006689414.1"/>
</dbReference>
<dbReference type="GO" id="GO:0000226">
    <property type="term" value="P:microtubule cytoskeleton organization"/>
    <property type="evidence" value="ECO:0007669"/>
    <property type="project" value="TreeGrafter"/>
</dbReference>
<evidence type="ECO:0000313" key="2">
    <source>
        <dbReference type="EMBL" id="EGV60263.1"/>
    </source>
</evidence>
<dbReference type="GO" id="GO:0005096">
    <property type="term" value="F:GTPase activator activity"/>
    <property type="evidence" value="ECO:0007669"/>
    <property type="project" value="InterPro"/>
</dbReference>
<dbReference type="GO" id="GO:0007021">
    <property type="term" value="P:tubulin complex assembly"/>
    <property type="evidence" value="ECO:0007669"/>
    <property type="project" value="InterPro"/>
</dbReference>
<keyword evidence="3" id="KW-1185">Reference proteome</keyword>
<evidence type="ECO:0000313" key="3">
    <source>
        <dbReference type="Proteomes" id="UP000000707"/>
    </source>
</evidence>
<dbReference type="AlphaFoldDB" id="G3BD83"/>
<dbReference type="Pfam" id="PF23579">
    <property type="entry name" value="ARM_TBCD"/>
    <property type="match status" value="1"/>
</dbReference>
<dbReference type="EMBL" id="GL996528">
    <property type="protein sequence ID" value="EGV60263.1"/>
    <property type="molecule type" value="Genomic_DNA"/>
</dbReference>
<reference evidence="2 3" key="1">
    <citation type="journal article" date="2011" name="Proc. Natl. Acad. Sci. U.S.A.">
        <title>Comparative genomics of xylose-fermenting fungi for enhanced biofuel production.</title>
        <authorList>
            <person name="Wohlbach D.J."/>
            <person name="Kuo A."/>
            <person name="Sato T.K."/>
            <person name="Potts K.M."/>
            <person name="Salamov A.A."/>
            <person name="LaButti K.M."/>
            <person name="Sun H."/>
            <person name="Clum A."/>
            <person name="Pangilinan J.L."/>
            <person name="Lindquist E.A."/>
            <person name="Lucas S."/>
            <person name="Lapidus A."/>
            <person name="Jin M."/>
            <person name="Gunawan C."/>
            <person name="Balan V."/>
            <person name="Dale B.E."/>
            <person name="Jeffries T.W."/>
            <person name="Zinkel R."/>
            <person name="Barry K.W."/>
            <person name="Grigoriev I.V."/>
            <person name="Gasch A.P."/>
        </authorList>
    </citation>
    <scope>NUCLEOTIDE SEQUENCE [LARGE SCALE GENOMIC DNA]</scope>
    <source>
        <strain evidence="3">ATCC 10573 / BCRC 21748 / CBS 615 / JCM 9827 / NBRC 10315 / NRRL Y-1498 / VKM Y-70</strain>
    </source>
</reference>
<dbReference type="Pfam" id="PF25767">
    <property type="entry name" value="ARM_TBCD_2nd"/>
    <property type="match status" value="1"/>
</dbReference>
<dbReference type="GO" id="GO:0007023">
    <property type="term" value="P:post-chaperonin tubulin folding pathway"/>
    <property type="evidence" value="ECO:0007669"/>
    <property type="project" value="InterPro"/>
</dbReference>
<protein>
    <recommendedName>
        <fullName evidence="1">Tubulin-folding cofactor D ARM repeats domain-containing protein</fullName>
    </recommendedName>
</protein>
<dbReference type="HOGENOM" id="CLU_011301_0_0_1"/>
<dbReference type="STRING" id="590646.G3BD83"/>
<dbReference type="eggNOG" id="KOG1943">
    <property type="taxonomic scope" value="Eukaryota"/>
</dbReference>
<dbReference type="InterPro" id="IPR033162">
    <property type="entry name" value="TBCD"/>
</dbReference>
<dbReference type="SUPFAM" id="SSF48371">
    <property type="entry name" value="ARM repeat"/>
    <property type="match status" value="1"/>
</dbReference>
<feature type="domain" description="Tubulin-folding cofactor D ARM repeats" evidence="1">
    <location>
        <begin position="379"/>
        <end position="495"/>
    </location>
</feature>
<dbReference type="GO" id="GO:0048487">
    <property type="term" value="F:beta-tubulin binding"/>
    <property type="evidence" value="ECO:0007669"/>
    <property type="project" value="InterPro"/>
</dbReference>
<dbReference type="GeneID" id="18249999"/>
<dbReference type="PANTHER" id="PTHR12658:SF0">
    <property type="entry name" value="TUBULIN-SPECIFIC CHAPERONE D"/>
    <property type="match status" value="1"/>
</dbReference>
<dbReference type="PANTHER" id="PTHR12658">
    <property type="entry name" value="BETA-TUBULIN COFACTOR D"/>
    <property type="match status" value="1"/>
</dbReference>
<dbReference type="Proteomes" id="UP000000707">
    <property type="component" value="Unassembled WGS sequence"/>
</dbReference>
<name>G3BD83_CANTC</name>
<organism evidence="3">
    <name type="scientific">Candida tenuis (strain ATCC 10573 / BCRC 21748 / CBS 615 / JCM 9827 / NBRC 10315 / NRRL Y-1498 / VKM Y-70)</name>
    <name type="common">Yeast</name>
    <name type="synonym">Yamadazyma tenuis</name>
    <dbReference type="NCBI Taxonomy" id="590646"/>
    <lineage>
        <taxon>Eukaryota</taxon>
        <taxon>Fungi</taxon>
        <taxon>Dikarya</taxon>
        <taxon>Ascomycota</taxon>
        <taxon>Saccharomycotina</taxon>
        <taxon>Pichiomycetes</taxon>
        <taxon>Debaryomycetaceae</taxon>
        <taxon>Yamadazyma</taxon>
    </lineage>
</organism>
<evidence type="ECO:0000259" key="1">
    <source>
        <dbReference type="Pfam" id="PF25767"/>
    </source>
</evidence>
<accession>G3BD83</accession>
<gene>
    <name evidence="2" type="ORF">CANTEDRAFT_136750</name>
</gene>